<sequence length="26" mass="3110">MEREWAARLNDKELAEEFSKWLTSLG</sequence>
<dbReference type="EMBL" id="LN899823">
    <property type="protein sequence ID" value="CUV25336.1"/>
    <property type="molecule type" value="Genomic_DNA"/>
</dbReference>
<evidence type="ECO:0000313" key="2">
    <source>
        <dbReference type="EMBL" id="CUV35478.1"/>
    </source>
</evidence>
<dbReference type="AlphaFoldDB" id="A0A0S4USU4"/>
<organism evidence="1">
    <name type="scientific">Ralstonia solanacearum</name>
    <name type="common">Pseudomonas solanacearum</name>
    <dbReference type="NCBI Taxonomy" id="305"/>
    <lineage>
        <taxon>Bacteria</taxon>
        <taxon>Pseudomonadati</taxon>
        <taxon>Pseudomonadota</taxon>
        <taxon>Betaproteobacteria</taxon>
        <taxon>Burkholderiales</taxon>
        <taxon>Burkholderiaceae</taxon>
        <taxon>Ralstonia</taxon>
        <taxon>Ralstonia solanacearum species complex</taxon>
    </lineage>
</organism>
<reference evidence="1" key="1">
    <citation type="submission" date="2015-10" db="EMBL/GenBank/DDBJ databases">
        <authorList>
            <person name="Gilbert D.G."/>
        </authorList>
    </citation>
    <scope>NUCLEOTIDE SEQUENCE</scope>
    <source>
        <strain evidence="1">Phyl III-seqv23</strain>
    </source>
</reference>
<dbReference type="EMBL" id="LN899825">
    <property type="protein sequence ID" value="CUV35478.1"/>
    <property type="molecule type" value="Genomic_DNA"/>
</dbReference>
<evidence type="ECO:0000313" key="1">
    <source>
        <dbReference type="EMBL" id="CUV25336.1"/>
    </source>
</evidence>
<name>A0A0S4USU4_RALSL</name>
<gene>
    <name evidence="1" type="ORF">RUN1744_v1_940003</name>
    <name evidence="2" type="ORF">TD1301_v1_1460002</name>
</gene>
<proteinExistence type="predicted"/>
<protein>
    <submittedName>
        <fullName evidence="1">Uncharacterized protein</fullName>
    </submittedName>
</protein>
<accession>A0A0S4USU4</accession>